<sequence length="412" mass="42875">MASQIPSLRTISKLAIGGAQLLLGSGQTVLGGLSKTCSNPQLSCQNTTVVADLCCFNAPGGQLLQTQFWDTDPVTGPVDSWTVHGLWPDHCDGTYDANCDSSRTYTNISAIIKGFGKTDLLTYMQTYWKDYQGNDETLWEHEWAKHGTCISTLKTSCYTNYQPTEEAVDYFQKAIDLFKTLPSYTWLASAGITPSTTKTYTTAAIQAAIQAQRPGVSVTLGCSSGALNEIWYHYDVKGSLQLGTFVAANPDGTKSTCPATGIKYLPKGATTTGTTTIPSGTTTVPSGTSTPGTPFSGKGYLNVNVGSSTTTTGCVISAGTWYTSGTCATITATASGSGFTLKSSKGDCSAASGALVCASGTTATVFTAVDGKLATGGSTSWSADAQASGSTQQTIYSGTGHTTSISMVWQSI</sequence>
<dbReference type="GO" id="GO:0003723">
    <property type="term" value="F:RNA binding"/>
    <property type="evidence" value="ECO:0007669"/>
    <property type="project" value="InterPro"/>
</dbReference>
<organism evidence="19 20">
    <name type="scientific">Pleomassaria siparia CBS 279.74</name>
    <dbReference type="NCBI Taxonomy" id="1314801"/>
    <lineage>
        <taxon>Eukaryota</taxon>
        <taxon>Fungi</taxon>
        <taxon>Dikarya</taxon>
        <taxon>Ascomycota</taxon>
        <taxon>Pezizomycotina</taxon>
        <taxon>Dothideomycetes</taxon>
        <taxon>Pleosporomycetidae</taxon>
        <taxon>Pleosporales</taxon>
        <taxon>Pleomassariaceae</taxon>
        <taxon>Pleomassaria</taxon>
    </lineage>
</organism>
<dbReference type="Pfam" id="PF25488">
    <property type="entry name" value="RNaseT2L_C"/>
    <property type="match status" value="1"/>
</dbReference>
<dbReference type="InterPro" id="IPR057328">
    <property type="entry name" value="RNaseT2L_C"/>
</dbReference>
<evidence type="ECO:0000256" key="17">
    <source>
        <dbReference type="RuleBase" id="RU004328"/>
    </source>
</evidence>
<dbReference type="PANTHER" id="PTHR11240">
    <property type="entry name" value="RIBONUCLEASE T2"/>
    <property type="match status" value="1"/>
</dbReference>
<dbReference type="InterPro" id="IPR033697">
    <property type="entry name" value="Ribonuclease_T2_eukaryotic"/>
</dbReference>
<evidence type="ECO:0000256" key="12">
    <source>
        <dbReference type="ARBA" id="ARBA00023180"/>
    </source>
</evidence>
<dbReference type="InterPro" id="IPR018188">
    <property type="entry name" value="RNase_T2_His_AS_1"/>
</dbReference>
<evidence type="ECO:0000256" key="3">
    <source>
        <dbReference type="ARBA" id="ARBA00007469"/>
    </source>
</evidence>
<dbReference type="Pfam" id="PF00445">
    <property type="entry name" value="Ribonuclease_T2"/>
    <property type="match status" value="1"/>
</dbReference>
<keyword evidence="6" id="KW-0926">Vacuole</keyword>
<proteinExistence type="inferred from homology"/>
<keyword evidence="11" id="KW-1015">Disulfide bond</keyword>
<keyword evidence="13" id="KW-0456">Lyase</keyword>
<evidence type="ECO:0000256" key="16">
    <source>
        <dbReference type="PIRSR" id="PIRSR633697-1"/>
    </source>
</evidence>
<dbReference type="EC" id="4.6.1.19" evidence="4"/>
<evidence type="ECO:0000256" key="13">
    <source>
        <dbReference type="ARBA" id="ARBA00023239"/>
    </source>
</evidence>
<dbReference type="EMBL" id="MU005774">
    <property type="protein sequence ID" value="KAF2707331.1"/>
    <property type="molecule type" value="Genomic_DNA"/>
</dbReference>
<comment type="similarity">
    <text evidence="3 17">Belongs to the RNase T2 family.</text>
</comment>
<dbReference type="FunFam" id="3.90.730.10:FF:000004">
    <property type="entry name" value="Ribonuclease T2-like"/>
    <property type="match status" value="1"/>
</dbReference>
<dbReference type="InterPro" id="IPR033130">
    <property type="entry name" value="RNase_T2_His_AS_2"/>
</dbReference>
<keyword evidence="8" id="KW-0732">Signal</keyword>
<dbReference type="SUPFAM" id="SSF55895">
    <property type="entry name" value="Ribonuclease Rh-like"/>
    <property type="match status" value="1"/>
</dbReference>
<reference evidence="19" key="1">
    <citation type="journal article" date="2020" name="Stud. Mycol.">
        <title>101 Dothideomycetes genomes: a test case for predicting lifestyles and emergence of pathogens.</title>
        <authorList>
            <person name="Haridas S."/>
            <person name="Albert R."/>
            <person name="Binder M."/>
            <person name="Bloem J."/>
            <person name="Labutti K."/>
            <person name="Salamov A."/>
            <person name="Andreopoulos B."/>
            <person name="Baker S."/>
            <person name="Barry K."/>
            <person name="Bills G."/>
            <person name="Bluhm B."/>
            <person name="Cannon C."/>
            <person name="Castanera R."/>
            <person name="Culley D."/>
            <person name="Daum C."/>
            <person name="Ezra D."/>
            <person name="Gonzalez J."/>
            <person name="Henrissat B."/>
            <person name="Kuo A."/>
            <person name="Liang C."/>
            <person name="Lipzen A."/>
            <person name="Lutzoni F."/>
            <person name="Magnuson J."/>
            <person name="Mondo S."/>
            <person name="Nolan M."/>
            <person name="Ohm R."/>
            <person name="Pangilinan J."/>
            <person name="Park H.-J."/>
            <person name="Ramirez L."/>
            <person name="Alfaro M."/>
            <person name="Sun H."/>
            <person name="Tritt A."/>
            <person name="Yoshinaga Y."/>
            <person name="Zwiers L.-H."/>
            <person name="Turgeon B."/>
            <person name="Goodwin S."/>
            <person name="Spatafora J."/>
            <person name="Crous P."/>
            <person name="Grigoriev I."/>
        </authorList>
    </citation>
    <scope>NUCLEOTIDE SEQUENCE</scope>
    <source>
        <strain evidence="19">CBS 279.74</strain>
    </source>
</reference>
<feature type="active site" evidence="16">
    <location>
        <position position="146"/>
    </location>
</feature>
<feature type="domain" description="RNase T2-like C-terminal" evidence="18">
    <location>
        <begin position="293"/>
        <end position="410"/>
    </location>
</feature>
<feature type="active site" evidence="16">
    <location>
        <position position="142"/>
    </location>
</feature>
<evidence type="ECO:0000256" key="7">
    <source>
        <dbReference type="ARBA" id="ARBA00022722"/>
    </source>
</evidence>
<comment type="subcellular location">
    <subcellularLocation>
        <location evidence="2">Cytoplasm</location>
    </subcellularLocation>
    <subcellularLocation>
        <location evidence="1">Vacuole lumen</location>
    </subcellularLocation>
</comment>
<dbReference type="AlphaFoldDB" id="A0A6G1K4F8"/>
<dbReference type="Gene3D" id="3.90.730.10">
    <property type="entry name" value="Ribonuclease T2-like"/>
    <property type="match status" value="1"/>
</dbReference>
<dbReference type="CDD" id="cd01061">
    <property type="entry name" value="RNase_T2_euk"/>
    <property type="match status" value="1"/>
</dbReference>
<gene>
    <name evidence="19" type="ORF">K504DRAFT_383970</name>
</gene>
<keyword evidence="7" id="KW-0540">Nuclease</keyword>
<dbReference type="GO" id="GO:0005576">
    <property type="term" value="C:extracellular region"/>
    <property type="evidence" value="ECO:0007669"/>
    <property type="project" value="TreeGrafter"/>
</dbReference>
<keyword evidence="20" id="KW-1185">Reference proteome</keyword>
<dbReference type="OrthoDB" id="435754at2759"/>
<evidence type="ECO:0000256" key="4">
    <source>
        <dbReference type="ARBA" id="ARBA00012571"/>
    </source>
</evidence>
<evidence type="ECO:0000256" key="6">
    <source>
        <dbReference type="ARBA" id="ARBA00022554"/>
    </source>
</evidence>
<dbReference type="InterPro" id="IPR001568">
    <property type="entry name" value="RNase_T2-like"/>
</dbReference>
<dbReference type="GO" id="GO:0005775">
    <property type="term" value="C:vacuolar lumen"/>
    <property type="evidence" value="ECO:0007669"/>
    <property type="project" value="UniProtKB-SubCell"/>
</dbReference>
<keyword evidence="9" id="KW-0255">Endonuclease</keyword>
<dbReference type="InterPro" id="IPR036430">
    <property type="entry name" value="RNase_T2-like_sf"/>
</dbReference>
<evidence type="ECO:0000256" key="2">
    <source>
        <dbReference type="ARBA" id="ARBA00004496"/>
    </source>
</evidence>
<comment type="function">
    <text evidence="14">Rnase which modulates cell survival under stress conditions. Released from the vacuole to the cytoplasm during stress to promote tRNA and rRNA cleavage and to activate separately a downstream pathway that promotes cell death. Involved in cell size, vacuolar morphology and growth at high temperatures and high salt concentration.</text>
</comment>
<dbReference type="GO" id="GO:0006401">
    <property type="term" value="P:RNA catabolic process"/>
    <property type="evidence" value="ECO:0007669"/>
    <property type="project" value="TreeGrafter"/>
</dbReference>
<dbReference type="PANTHER" id="PTHR11240:SF79">
    <property type="entry name" value="RIBONUCLEASE T2"/>
    <property type="match status" value="1"/>
</dbReference>
<evidence type="ECO:0000256" key="14">
    <source>
        <dbReference type="ARBA" id="ARBA00025494"/>
    </source>
</evidence>
<dbReference type="PROSITE" id="PS00530">
    <property type="entry name" value="RNASE_T2_1"/>
    <property type="match status" value="1"/>
</dbReference>
<evidence type="ECO:0000256" key="8">
    <source>
        <dbReference type="ARBA" id="ARBA00022729"/>
    </source>
</evidence>
<evidence type="ECO:0000259" key="18">
    <source>
        <dbReference type="Pfam" id="PF25488"/>
    </source>
</evidence>
<accession>A0A6G1K4F8</accession>
<dbReference type="Proteomes" id="UP000799428">
    <property type="component" value="Unassembled WGS sequence"/>
</dbReference>
<evidence type="ECO:0000313" key="20">
    <source>
        <dbReference type="Proteomes" id="UP000799428"/>
    </source>
</evidence>
<dbReference type="PROSITE" id="PS00531">
    <property type="entry name" value="RNASE_T2_2"/>
    <property type="match status" value="1"/>
</dbReference>
<dbReference type="GO" id="GO:0033897">
    <property type="term" value="F:ribonuclease T2 activity"/>
    <property type="evidence" value="ECO:0007669"/>
    <property type="project" value="UniProtKB-EC"/>
</dbReference>
<keyword evidence="12" id="KW-0325">Glycoprotein</keyword>
<evidence type="ECO:0000256" key="1">
    <source>
        <dbReference type="ARBA" id="ARBA00004410"/>
    </source>
</evidence>
<keyword evidence="5" id="KW-0963">Cytoplasm</keyword>
<evidence type="ECO:0000256" key="10">
    <source>
        <dbReference type="ARBA" id="ARBA00022801"/>
    </source>
</evidence>
<evidence type="ECO:0000256" key="9">
    <source>
        <dbReference type="ARBA" id="ARBA00022759"/>
    </source>
</evidence>
<keyword evidence="10" id="KW-0378">Hydrolase</keyword>
<protein>
    <recommendedName>
        <fullName evidence="15">Ribonuclease T2-like</fullName>
        <ecNumber evidence="4">4.6.1.19</ecNumber>
    </recommendedName>
</protein>
<name>A0A6G1K4F8_9PLEO</name>
<evidence type="ECO:0000256" key="5">
    <source>
        <dbReference type="ARBA" id="ARBA00022490"/>
    </source>
</evidence>
<evidence type="ECO:0000256" key="15">
    <source>
        <dbReference type="ARBA" id="ARBA00071169"/>
    </source>
</evidence>
<feature type="active site" evidence="16">
    <location>
        <position position="84"/>
    </location>
</feature>
<evidence type="ECO:0000313" key="19">
    <source>
        <dbReference type="EMBL" id="KAF2707331.1"/>
    </source>
</evidence>
<evidence type="ECO:0000256" key="11">
    <source>
        <dbReference type="ARBA" id="ARBA00023157"/>
    </source>
</evidence>
<dbReference type="GO" id="GO:0016787">
    <property type="term" value="F:hydrolase activity"/>
    <property type="evidence" value="ECO:0007669"/>
    <property type="project" value="UniProtKB-KW"/>
</dbReference>